<dbReference type="RefSeq" id="WP_344381789.1">
    <property type="nucleotide sequence ID" value="NZ_BAAATA010000003.1"/>
</dbReference>
<protein>
    <submittedName>
        <fullName evidence="7">TetR family transcriptional regulator</fullName>
    </submittedName>
</protein>
<evidence type="ECO:0000313" key="7">
    <source>
        <dbReference type="EMBL" id="GAA2475081.1"/>
    </source>
</evidence>
<gene>
    <name evidence="7" type="ORF">GCM10010406_09020</name>
</gene>
<dbReference type="Gene3D" id="1.10.357.10">
    <property type="entry name" value="Tetracycline Repressor, domain 2"/>
    <property type="match status" value="1"/>
</dbReference>
<evidence type="ECO:0000256" key="4">
    <source>
        <dbReference type="PROSITE-ProRule" id="PRU00335"/>
    </source>
</evidence>
<dbReference type="EMBL" id="BAAATA010000003">
    <property type="protein sequence ID" value="GAA2475081.1"/>
    <property type="molecule type" value="Genomic_DNA"/>
</dbReference>
<dbReference type="Pfam" id="PF17928">
    <property type="entry name" value="TetR_C_22"/>
    <property type="match status" value="1"/>
</dbReference>
<dbReference type="PRINTS" id="PR00455">
    <property type="entry name" value="HTHTETR"/>
</dbReference>
<evidence type="ECO:0000256" key="5">
    <source>
        <dbReference type="SAM" id="MobiDB-lite"/>
    </source>
</evidence>
<evidence type="ECO:0000256" key="2">
    <source>
        <dbReference type="ARBA" id="ARBA00023125"/>
    </source>
</evidence>
<feature type="region of interest" description="Disordered" evidence="5">
    <location>
        <begin position="1"/>
        <end position="26"/>
    </location>
</feature>
<keyword evidence="8" id="KW-1185">Reference proteome</keyword>
<proteinExistence type="predicted"/>
<evidence type="ECO:0000256" key="1">
    <source>
        <dbReference type="ARBA" id="ARBA00023015"/>
    </source>
</evidence>
<dbReference type="InterPro" id="IPR009057">
    <property type="entry name" value="Homeodomain-like_sf"/>
</dbReference>
<evidence type="ECO:0000259" key="6">
    <source>
        <dbReference type="PROSITE" id="PS50977"/>
    </source>
</evidence>
<dbReference type="PROSITE" id="PS50977">
    <property type="entry name" value="HTH_TETR_2"/>
    <property type="match status" value="1"/>
</dbReference>
<sequence length="214" mass="22816">MRNQNDAAESGPPRGGPLRREPVQRRSAERVERIVDACAALLDETGYAALTTKEVARRAGVPIGTLYQFFSGKDALLGALARRNLDRYLDRLARRAEAEAPRDTAAVVDLAVEEFVAMRRSVPGFAVVDFGAVGLQDAARLLDAAADDNSTVAGRLWVLARDLGGPHVTPLAVRVALEAGEAVLRLAFAADEDGDPALIAECKRLLRAYLGAGA</sequence>
<feature type="DNA-binding region" description="H-T-H motif" evidence="4">
    <location>
        <begin position="51"/>
        <end position="70"/>
    </location>
</feature>
<dbReference type="InterPro" id="IPR050109">
    <property type="entry name" value="HTH-type_TetR-like_transc_reg"/>
</dbReference>
<feature type="domain" description="HTH tetR-type" evidence="6">
    <location>
        <begin position="28"/>
        <end position="88"/>
    </location>
</feature>
<keyword evidence="2 4" id="KW-0238">DNA-binding</keyword>
<dbReference type="InterPro" id="IPR001647">
    <property type="entry name" value="HTH_TetR"/>
</dbReference>
<evidence type="ECO:0000313" key="8">
    <source>
        <dbReference type="Proteomes" id="UP001501358"/>
    </source>
</evidence>
<keyword evidence="3" id="KW-0804">Transcription</keyword>
<dbReference type="SUPFAM" id="SSF46689">
    <property type="entry name" value="Homeodomain-like"/>
    <property type="match status" value="1"/>
</dbReference>
<dbReference type="PANTHER" id="PTHR30055">
    <property type="entry name" value="HTH-TYPE TRANSCRIPTIONAL REGULATOR RUTR"/>
    <property type="match status" value="1"/>
</dbReference>
<dbReference type="Pfam" id="PF00440">
    <property type="entry name" value="TetR_N"/>
    <property type="match status" value="1"/>
</dbReference>
<organism evidence="7 8">
    <name type="scientific">Streptomyces thermolineatus</name>
    <dbReference type="NCBI Taxonomy" id="44033"/>
    <lineage>
        <taxon>Bacteria</taxon>
        <taxon>Bacillati</taxon>
        <taxon>Actinomycetota</taxon>
        <taxon>Actinomycetes</taxon>
        <taxon>Kitasatosporales</taxon>
        <taxon>Streptomycetaceae</taxon>
        <taxon>Streptomyces</taxon>
    </lineage>
</organism>
<evidence type="ECO:0000256" key="3">
    <source>
        <dbReference type="ARBA" id="ARBA00023163"/>
    </source>
</evidence>
<dbReference type="InterPro" id="IPR041674">
    <property type="entry name" value="TetR_C_22"/>
</dbReference>
<dbReference type="PANTHER" id="PTHR30055:SF234">
    <property type="entry name" value="HTH-TYPE TRANSCRIPTIONAL REGULATOR BETI"/>
    <property type="match status" value="1"/>
</dbReference>
<name>A0ABN3KZG9_9ACTN</name>
<comment type="caution">
    <text evidence="7">The sequence shown here is derived from an EMBL/GenBank/DDBJ whole genome shotgun (WGS) entry which is preliminary data.</text>
</comment>
<dbReference type="Proteomes" id="UP001501358">
    <property type="component" value="Unassembled WGS sequence"/>
</dbReference>
<keyword evidence="1" id="KW-0805">Transcription regulation</keyword>
<accession>A0ABN3KZG9</accession>
<reference evidence="7 8" key="1">
    <citation type="journal article" date="2019" name="Int. J. Syst. Evol. Microbiol.">
        <title>The Global Catalogue of Microorganisms (GCM) 10K type strain sequencing project: providing services to taxonomists for standard genome sequencing and annotation.</title>
        <authorList>
            <consortium name="The Broad Institute Genomics Platform"/>
            <consortium name="The Broad Institute Genome Sequencing Center for Infectious Disease"/>
            <person name="Wu L."/>
            <person name="Ma J."/>
        </authorList>
    </citation>
    <scope>NUCLEOTIDE SEQUENCE [LARGE SCALE GENOMIC DNA]</scope>
    <source>
        <strain evidence="7 8">JCM 6307</strain>
    </source>
</reference>